<dbReference type="SUPFAM" id="SSF56112">
    <property type="entry name" value="Protein kinase-like (PK-like)"/>
    <property type="match status" value="1"/>
</dbReference>
<proteinExistence type="predicted"/>
<evidence type="ECO:0000259" key="1">
    <source>
        <dbReference type="PROSITE" id="PS50011"/>
    </source>
</evidence>
<dbReference type="Gene3D" id="1.10.510.10">
    <property type="entry name" value="Transferase(Phosphotransferase) domain 1"/>
    <property type="match status" value="1"/>
</dbReference>
<accession>A0A9W4SQK9</accession>
<dbReference type="OrthoDB" id="2403434at2759"/>
<dbReference type="InterPro" id="IPR011009">
    <property type="entry name" value="Kinase-like_dom_sf"/>
</dbReference>
<dbReference type="Pfam" id="PF07714">
    <property type="entry name" value="PK_Tyr_Ser-Thr"/>
    <property type="match status" value="1"/>
</dbReference>
<protein>
    <submittedName>
        <fullName evidence="2">3047_t:CDS:1</fullName>
    </submittedName>
</protein>
<evidence type="ECO:0000313" key="3">
    <source>
        <dbReference type="Proteomes" id="UP001153678"/>
    </source>
</evidence>
<dbReference type="PANTHER" id="PTHR45756">
    <property type="entry name" value="PALMITOYLTRANSFERASE"/>
    <property type="match status" value="1"/>
</dbReference>
<gene>
    <name evidence="2" type="ORF">FWILDA_LOCUS7168</name>
</gene>
<dbReference type="PROSITE" id="PS50011">
    <property type="entry name" value="PROTEIN_KINASE_DOM"/>
    <property type="match status" value="1"/>
</dbReference>
<feature type="non-terminal residue" evidence="2">
    <location>
        <position position="230"/>
    </location>
</feature>
<evidence type="ECO:0000313" key="2">
    <source>
        <dbReference type="EMBL" id="CAI2175586.1"/>
    </source>
</evidence>
<dbReference type="Proteomes" id="UP001153678">
    <property type="component" value="Unassembled WGS sequence"/>
</dbReference>
<keyword evidence="3" id="KW-1185">Reference proteome</keyword>
<dbReference type="CDD" id="cd18186">
    <property type="entry name" value="BTB_POZ_ZBTB_KLHL-like"/>
    <property type="match status" value="1"/>
</dbReference>
<dbReference type="GO" id="GO:0004672">
    <property type="term" value="F:protein kinase activity"/>
    <property type="evidence" value="ECO:0007669"/>
    <property type="project" value="InterPro"/>
</dbReference>
<sequence>PEVLRGQSYTLANDIYSFSMIMWEFIYGIPPFDNKTHDFLLALHICKYKRPKIIKNISQCYINLMKKCWDMDFLISQSEYFNENLTAVRPGDLVKIILPSPETFESILEYLYIGDDDKLYDYITPDNYQDICNNIDFLGLGSQIMMMLRFLTVNVAYIRVIILSEACVNRFTIDDRYTPGTRHAVNVALKSDPSIFCTGTPCTVTADGGAPVQQVPRQKRAFLSIITYNK</sequence>
<organism evidence="2 3">
    <name type="scientific">Funneliformis geosporum</name>
    <dbReference type="NCBI Taxonomy" id="1117311"/>
    <lineage>
        <taxon>Eukaryota</taxon>
        <taxon>Fungi</taxon>
        <taxon>Fungi incertae sedis</taxon>
        <taxon>Mucoromycota</taxon>
        <taxon>Glomeromycotina</taxon>
        <taxon>Glomeromycetes</taxon>
        <taxon>Glomerales</taxon>
        <taxon>Glomeraceae</taxon>
        <taxon>Funneliformis</taxon>
    </lineage>
</organism>
<comment type="caution">
    <text evidence="2">The sequence shown here is derived from an EMBL/GenBank/DDBJ whole genome shotgun (WGS) entry which is preliminary data.</text>
</comment>
<dbReference type="Gene3D" id="3.30.710.10">
    <property type="entry name" value="Potassium Channel Kv1.1, Chain A"/>
    <property type="match status" value="1"/>
</dbReference>
<dbReference type="EMBL" id="CAMKVN010001384">
    <property type="protein sequence ID" value="CAI2175586.1"/>
    <property type="molecule type" value="Genomic_DNA"/>
</dbReference>
<dbReference type="InterPro" id="IPR000719">
    <property type="entry name" value="Prot_kinase_dom"/>
</dbReference>
<dbReference type="InterPro" id="IPR001245">
    <property type="entry name" value="Ser-Thr/Tyr_kinase_cat_dom"/>
</dbReference>
<dbReference type="InterPro" id="IPR053215">
    <property type="entry name" value="TKL_Ser/Thr_kinase"/>
</dbReference>
<feature type="domain" description="Protein kinase" evidence="1">
    <location>
        <begin position="1"/>
        <end position="123"/>
    </location>
</feature>
<dbReference type="InterPro" id="IPR011333">
    <property type="entry name" value="SKP1/BTB/POZ_sf"/>
</dbReference>
<name>A0A9W4SQK9_9GLOM</name>
<dbReference type="GO" id="GO:0005524">
    <property type="term" value="F:ATP binding"/>
    <property type="evidence" value="ECO:0007669"/>
    <property type="project" value="InterPro"/>
</dbReference>
<reference evidence="2" key="1">
    <citation type="submission" date="2022-08" db="EMBL/GenBank/DDBJ databases">
        <authorList>
            <person name="Kallberg Y."/>
            <person name="Tangrot J."/>
            <person name="Rosling A."/>
        </authorList>
    </citation>
    <scope>NUCLEOTIDE SEQUENCE</scope>
    <source>
        <strain evidence="2">Wild A</strain>
    </source>
</reference>
<dbReference type="AlphaFoldDB" id="A0A9W4SQK9"/>
<dbReference type="PANTHER" id="PTHR45756:SF1">
    <property type="entry name" value="PROTEIN KINASE DOMAIN CONTAINING PROTEIN"/>
    <property type="match status" value="1"/>
</dbReference>